<evidence type="ECO:0000256" key="1">
    <source>
        <dbReference type="ARBA" id="ARBA00007905"/>
    </source>
</evidence>
<dbReference type="InterPro" id="IPR036812">
    <property type="entry name" value="NAD(P)_OxRdtase_dom_sf"/>
</dbReference>
<evidence type="ECO:0000256" key="4">
    <source>
        <dbReference type="PIRSR" id="PIRSR000097-1"/>
    </source>
</evidence>
<dbReference type="FunFam" id="3.20.20.100:FF:000002">
    <property type="entry name" value="2,5-diketo-D-gluconic acid reductase A"/>
    <property type="match status" value="1"/>
</dbReference>
<dbReference type="GO" id="GO:0016616">
    <property type="term" value="F:oxidoreductase activity, acting on the CH-OH group of donors, NAD or NADP as acceptor"/>
    <property type="evidence" value="ECO:0007669"/>
    <property type="project" value="UniProtKB-ARBA"/>
</dbReference>
<dbReference type="InterPro" id="IPR020471">
    <property type="entry name" value="AKR"/>
</dbReference>
<evidence type="ECO:0000259" key="7">
    <source>
        <dbReference type="Pfam" id="PF00248"/>
    </source>
</evidence>
<dbReference type="EMBL" id="AP019695">
    <property type="protein sequence ID" value="BBK22027.1"/>
    <property type="molecule type" value="Genomic_DNA"/>
</dbReference>
<evidence type="ECO:0000256" key="2">
    <source>
        <dbReference type="ARBA" id="ARBA00022857"/>
    </source>
</evidence>
<evidence type="ECO:0000313" key="9">
    <source>
        <dbReference type="Proteomes" id="UP000464754"/>
    </source>
</evidence>
<dbReference type="PRINTS" id="PR00069">
    <property type="entry name" value="ALDKETRDTASE"/>
</dbReference>
<keyword evidence="3" id="KW-0560">Oxidoreductase</keyword>
<keyword evidence="2" id="KW-0521">NADP</keyword>
<protein>
    <submittedName>
        <fullName evidence="8">Oxidoreductase</fullName>
    </submittedName>
</protein>
<dbReference type="Proteomes" id="UP000464754">
    <property type="component" value="Chromosome"/>
</dbReference>
<dbReference type="RefSeq" id="WP_118277728.1">
    <property type="nucleotide sequence ID" value="NZ_AP019695.1"/>
</dbReference>
<sequence>MNYITLNNGIKMPMIGLGTYLLSPDDAENAVTYALKNGYELIDTANAYVNEKAVGRGMKKSGLSRDKIFLETKLWPSFYEDEDAIEETLKRLDTEYIDLMILHQPSANYLAGYRQLEKAYTEGKLKAIGISNFNIQEIQEILDNCSVVPALIQVEAHPYYPQTELKKLLSKNNIVMQAWYPLGGRDNKSILKERVIEELADKYKKSPAQIVLKWHTQMNVIVIPGSKSEPHIKENIDIFDFTLTKEDMMKIASIDKNQPFYGRDEEALKRFATWRPNVEGQK</sequence>
<keyword evidence="9" id="KW-1185">Reference proteome</keyword>
<evidence type="ECO:0000256" key="5">
    <source>
        <dbReference type="PIRSR" id="PIRSR000097-2"/>
    </source>
</evidence>
<feature type="domain" description="NADP-dependent oxidoreductase" evidence="7">
    <location>
        <begin position="15"/>
        <end position="255"/>
    </location>
</feature>
<accession>A0A6N4TH26</accession>
<organism evidence="8 9">
    <name type="scientific">Amedibacterium intestinale</name>
    <dbReference type="NCBI Taxonomy" id="2583452"/>
    <lineage>
        <taxon>Bacteria</taxon>
        <taxon>Bacillati</taxon>
        <taxon>Bacillota</taxon>
        <taxon>Erysipelotrichia</taxon>
        <taxon>Erysipelotrichales</taxon>
        <taxon>Erysipelotrichaceae</taxon>
        <taxon>Amedibacterium</taxon>
    </lineage>
</organism>
<dbReference type="SUPFAM" id="SSF51430">
    <property type="entry name" value="NAD(P)-linked oxidoreductase"/>
    <property type="match status" value="1"/>
</dbReference>
<dbReference type="Gene3D" id="3.20.20.100">
    <property type="entry name" value="NADP-dependent oxidoreductase domain"/>
    <property type="match status" value="1"/>
</dbReference>
<proteinExistence type="inferred from homology"/>
<evidence type="ECO:0000256" key="3">
    <source>
        <dbReference type="ARBA" id="ARBA00023002"/>
    </source>
</evidence>
<evidence type="ECO:0000313" key="8">
    <source>
        <dbReference type="EMBL" id="BBK22027.1"/>
    </source>
</evidence>
<feature type="site" description="Lowers pKa of active site Tyr" evidence="6">
    <location>
        <position position="73"/>
    </location>
</feature>
<comment type="similarity">
    <text evidence="1">Belongs to the aldo/keto reductase family.</text>
</comment>
<feature type="binding site" evidence="5">
    <location>
        <position position="103"/>
    </location>
    <ligand>
        <name>substrate</name>
    </ligand>
</feature>
<feature type="active site" description="Proton donor" evidence="4">
    <location>
        <position position="48"/>
    </location>
</feature>
<dbReference type="PANTHER" id="PTHR43827">
    <property type="entry name" value="2,5-DIKETO-D-GLUCONIC ACID REDUCTASE"/>
    <property type="match status" value="1"/>
</dbReference>
<dbReference type="PANTHER" id="PTHR43827:SF3">
    <property type="entry name" value="NADP-DEPENDENT OXIDOREDUCTASE DOMAIN-CONTAINING PROTEIN"/>
    <property type="match status" value="1"/>
</dbReference>
<name>A0A6N4TH26_9FIRM</name>
<dbReference type="InterPro" id="IPR023210">
    <property type="entry name" value="NADP_OxRdtase_dom"/>
</dbReference>
<evidence type="ECO:0000256" key="6">
    <source>
        <dbReference type="PIRSR" id="PIRSR000097-3"/>
    </source>
</evidence>
<dbReference type="PIRSF" id="PIRSF000097">
    <property type="entry name" value="AKR"/>
    <property type="match status" value="1"/>
</dbReference>
<dbReference type="Pfam" id="PF00248">
    <property type="entry name" value="Aldo_ket_red"/>
    <property type="match status" value="1"/>
</dbReference>
<gene>
    <name evidence="8" type="primary">yteC</name>
    <name evidence="8" type="ORF">Aargi30884_09300</name>
</gene>
<reference evidence="9" key="1">
    <citation type="submission" date="2019-05" db="EMBL/GenBank/DDBJ databases">
        <title>Complete genome sequencing of Absiella argi strain JCM 30884.</title>
        <authorList>
            <person name="Sakamoto M."/>
            <person name="Murakami T."/>
            <person name="Mori H."/>
        </authorList>
    </citation>
    <scope>NUCLEOTIDE SEQUENCE [LARGE SCALE GENOMIC DNA]</scope>
    <source>
        <strain evidence="9">JCM 30884</strain>
    </source>
</reference>
<dbReference type="KEGG" id="aarg:Aargi30884_09300"/>
<dbReference type="AlphaFoldDB" id="A0A6N4TH26"/>